<dbReference type="InterPro" id="IPR025827">
    <property type="entry name" value="Zn_ribbon_recom_dom"/>
</dbReference>
<comment type="caution">
    <text evidence="7">The sequence shown here is derived from an EMBL/GenBank/DDBJ whole genome shotgun (WGS) entry which is preliminary data.</text>
</comment>
<dbReference type="InterPro" id="IPR050639">
    <property type="entry name" value="SSR_resolvase"/>
</dbReference>
<dbReference type="RefSeq" id="WP_125670864.1">
    <property type="nucleotide sequence ID" value="NZ_RCOS01000062.1"/>
</dbReference>
<dbReference type="Gene3D" id="3.90.1750.20">
    <property type="entry name" value="Putative Large Serine Recombinase, Chain B, Domain 2"/>
    <property type="match status" value="1"/>
</dbReference>
<dbReference type="InterPro" id="IPR011109">
    <property type="entry name" value="DNA_bind_recombinase_dom"/>
</dbReference>
<dbReference type="Pfam" id="PF07508">
    <property type="entry name" value="Recombinase"/>
    <property type="match status" value="1"/>
</dbReference>
<dbReference type="Pfam" id="PF13408">
    <property type="entry name" value="Zn_ribbon_recom"/>
    <property type="match status" value="1"/>
</dbReference>
<evidence type="ECO:0000313" key="8">
    <source>
        <dbReference type="Proteomes" id="UP000277582"/>
    </source>
</evidence>
<dbReference type="Gene3D" id="3.40.50.1390">
    <property type="entry name" value="Resolvase, N-terminal catalytic domain"/>
    <property type="match status" value="1"/>
</dbReference>
<protein>
    <submittedName>
        <fullName evidence="7">Recombinase family protein</fullName>
    </submittedName>
</protein>
<keyword evidence="8" id="KW-1185">Reference proteome</keyword>
<reference evidence="7 8" key="1">
    <citation type="submission" date="2018-10" db="EMBL/GenBank/DDBJ databases">
        <title>Co-occurring genomic capacity for anaerobic methane metabolism and dissimilatory sulfite reduction discovered in the Korarchaeota.</title>
        <authorList>
            <person name="Mckay L.J."/>
            <person name="Dlakic M."/>
            <person name="Fields M.W."/>
            <person name="Delmont T.O."/>
            <person name="Eren A.M."/>
            <person name="Jay Z.J."/>
            <person name="Klingelsmith K.B."/>
            <person name="Rusch D.B."/>
            <person name="Inskeep W.P."/>
        </authorList>
    </citation>
    <scope>NUCLEOTIDE SEQUENCE [LARGE SCALE GENOMIC DNA]</scope>
    <source>
        <strain evidence="7 8">MDKW</strain>
    </source>
</reference>
<feature type="domain" description="Recombinase" evidence="6">
    <location>
        <begin position="160"/>
        <end position="269"/>
    </location>
</feature>
<dbReference type="OrthoDB" id="24728at2157"/>
<evidence type="ECO:0000256" key="4">
    <source>
        <dbReference type="SAM" id="Coils"/>
    </source>
</evidence>
<gene>
    <name evidence="7" type="ORF">D6D85_04630</name>
</gene>
<dbReference type="AlphaFoldDB" id="A0A3R9RQM8"/>
<organism evidence="7 8">
    <name type="scientific">Candidatus Methanodesulfokora washburnensis</name>
    <dbReference type="NCBI Taxonomy" id="2478471"/>
    <lineage>
        <taxon>Archaea</taxon>
        <taxon>Thermoproteota</taxon>
        <taxon>Candidatus Korarchaeia</taxon>
        <taxon>Candidatus Korarchaeia incertae sedis</taxon>
        <taxon>Candidatus Methanodesulfokora</taxon>
    </lineage>
</organism>
<dbReference type="PROSITE" id="PS51737">
    <property type="entry name" value="RECOMBINASE_DNA_BIND"/>
    <property type="match status" value="1"/>
</dbReference>
<evidence type="ECO:0000256" key="1">
    <source>
        <dbReference type="ARBA" id="ARBA00022908"/>
    </source>
</evidence>
<dbReference type="SUPFAM" id="SSF53041">
    <property type="entry name" value="Resolvase-like"/>
    <property type="match status" value="1"/>
</dbReference>
<dbReference type="PANTHER" id="PTHR30461:SF23">
    <property type="entry name" value="DNA RECOMBINASE-RELATED"/>
    <property type="match status" value="1"/>
</dbReference>
<dbReference type="SMART" id="SM00857">
    <property type="entry name" value="Resolvase"/>
    <property type="match status" value="1"/>
</dbReference>
<dbReference type="Pfam" id="PF00239">
    <property type="entry name" value="Resolvase"/>
    <property type="match status" value="1"/>
</dbReference>
<keyword evidence="1" id="KW-0229">DNA integration</keyword>
<dbReference type="PROSITE" id="PS51736">
    <property type="entry name" value="RECOMBINASES_3"/>
    <property type="match status" value="1"/>
</dbReference>
<name>A0A3R9RQM8_9CREN</name>
<evidence type="ECO:0000256" key="2">
    <source>
        <dbReference type="ARBA" id="ARBA00023125"/>
    </source>
</evidence>
<evidence type="ECO:0000313" key="7">
    <source>
        <dbReference type="EMBL" id="RSN76241.1"/>
    </source>
</evidence>
<dbReference type="InterPro" id="IPR006119">
    <property type="entry name" value="Resolv_N"/>
</dbReference>
<evidence type="ECO:0000259" key="5">
    <source>
        <dbReference type="PROSITE" id="PS51736"/>
    </source>
</evidence>
<dbReference type="GO" id="GO:0015074">
    <property type="term" value="P:DNA integration"/>
    <property type="evidence" value="ECO:0007669"/>
    <property type="project" value="UniProtKB-KW"/>
</dbReference>
<dbReference type="InterPro" id="IPR006118">
    <property type="entry name" value="Recombinase_CS"/>
</dbReference>
<dbReference type="CDD" id="cd00338">
    <property type="entry name" value="Ser_Recombinase"/>
    <property type="match status" value="1"/>
</dbReference>
<evidence type="ECO:0000256" key="3">
    <source>
        <dbReference type="ARBA" id="ARBA00023172"/>
    </source>
</evidence>
<dbReference type="EMBL" id="RCOS01000062">
    <property type="protein sequence ID" value="RSN76241.1"/>
    <property type="molecule type" value="Genomic_DNA"/>
</dbReference>
<evidence type="ECO:0000259" key="6">
    <source>
        <dbReference type="PROSITE" id="PS51737"/>
    </source>
</evidence>
<dbReference type="PANTHER" id="PTHR30461">
    <property type="entry name" value="DNA-INVERTASE FROM LAMBDOID PROPHAGE"/>
    <property type="match status" value="1"/>
</dbReference>
<dbReference type="InterPro" id="IPR036162">
    <property type="entry name" value="Resolvase-like_N_sf"/>
</dbReference>
<dbReference type="GO" id="GO:0003677">
    <property type="term" value="F:DNA binding"/>
    <property type="evidence" value="ECO:0007669"/>
    <property type="project" value="UniProtKB-KW"/>
</dbReference>
<keyword evidence="4" id="KW-0175">Coiled coil</keyword>
<accession>A0A3R9RQM8</accession>
<keyword evidence="3" id="KW-0233">DNA recombination</keyword>
<proteinExistence type="predicted"/>
<dbReference type="GO" id="GO:0000150">
    <property type="term" value="F:DNA strand exchange activity"/>
    <property type="evidence" value="ECO:0007669"/>
    <property type="project" value="InterPro"/>
</dbReference>
<sequence>MKAVIYARVSSREQEETGYSLPAQEKLLREYAERKGFEVARIFSVSESASGKRQREIFKEMLSFVKRNDIKIILCEKVDRLTRNLKDAVLIDEWLEKDPERQVHLVKDSLVLHKNSRSQEKLNWGIRVILAKNYIENLSEEIKKGQMEKISQGWLPGVPPLGYKLVGSEGHKIPVIDEEKAPLIRKMFELYATGNYSLEKLVEVMWKEGLRTKKGNKLCKSRMASLLSHPFYYGKIRWNGKLYDGKHQPIISKELFDRAQRVLNGKTTPKYRKHLWLFKGLIRCGECKRLITWEKHKGIVYGHCSQYRRCAQKTWVKENEVEKQVLEAFGNLEIKNKRLMEWVHKALKDSHRDEIAYREACLNELKRRYEMILNRLDRLYDDKLDGKISEEFYERKLKQYSKEKEEIESAIKRHERANLKYYELGLNLYELSQRAKEIYLKANLEEKRQLIRLVFKELFLNGNKLAFTYTKPFELISKAVKETNSSKIEISPQISSEKFEPLKMNSKTGVKSPVCPVWRRAWDDFRTLKWIDEIECPELIIKQVKQLLQAHS</sequence>
<keyword evidence="2" id="KW-0238">DNA-binding</keyword>
<dbReference type="PROSITE" id="PS00397">
    <property type="entry name" value="RECOMBINASES_1"/>
    <property type="match status" value="1"/>
</dbReference>
<dbReference type="Proteomes" id="UP000277582">
    <property type="component" value="Unassembled WGS sequence"/>
</dbReference>
<feature type="domain" description="Resolvase/invertase-type recombinase catalytic" evidence="5">
    <location>
        <begin position="2"/>
        <end position="153"/>
    </location>
</feature>
<dbReference type="InterPro" id="IPR038109">
    <property type="entry name" value="DNA_bind_recomb_sf"/>
</dbReference>
<feature type="coiled-coil region" evidence="4">
    <location>
        <begin position="362"/>
        <end position="420"/>
    </location>
</feature>